<evidence type="ECO:0008006" key="4">
    <source>
        <dbReference type="Google" id="ProtNLM"/>
    </source>
</evidence>
<gene>
    <name evidence="2" type="ORF">CFOL_v3_31384</name>
</gene>
<dbReference type="AlphaFoldDB" id="A0A1Q3D650"/>
<keyword evidence="3" id="KW-1185">Reference proteome</keyword>
<dbReference type="Proteomes" id="UP000187406">
    <property type="component" value="Unassembled WGS sequence"/>
</dbReference>
<dbReference type="InParanoid" id="A0A1Q3D650"/>
<dbReference type="EMBL" id="BDDD01004605">
    <property type="protein sequence ID" value="GAV87960.1"/>
    <property type="molecule type" value="Genomic_DNA"/>
</dbReference>
<feature type="transmembrane region" description="Helical" evidence="1">
    <location>
        <begin position="125"/>
        <end position="149"/>
    </location>
</feature>
<accession>A0A1Q3D650</accession>
<proteinExistence type="predicted"/>
<evidence type="ECO:0000313" key="3">
    <source>
        <dbReference type="Proteomes" id="UP000187406"/>
    </source>
</evidence>
<evidence type="ECO:0000313" key="2">
    <source>
        <dbReference type="EMBL" id="GAV87960.1"/>
    </source>
</evidence>
<organism evidence="2 3">
    <name type="scientific">Cephalotus follicularis</name>
    <name type="common">Albany pitcher plant</name>
    <dbReference type="NCBI Taxonomy" id="3775"/>
    <lineage>
        <taxon>Eukaryota</taxon>
        <taxon>Viridiplantae</taxon>
        <taxon>Streptophyta</taxon>
        <taxon>Embryophyta</taxon>
        <taxon>Tracheophyta</taxon>
        <taxon>Spermatophyta</taxon>
        <taxon>Magnoliopsida</taxon>
        <taxon>eudicotyledons</taxon>
        <taxon>Gunneridae</taxon>
        <taxon>Pentapetalae</taxon>
        <taxon>rosids</taxon>
        <taxon>fabids</taxon>
        <taxon>Oxalidales</taxon>
        <taxon>Cephalotaceae</taxon>
        <taxon>Cephalotus</taxon>
    </lineage>
</organism>
<name>A0A1Q3D650_CEPFO</name>
<dbReference type="OrthoDB" id="418757at2759"/>
<comment type="caution">
    <text evidence="2">The sequence shown here is derived from an EMBL/GenBank/DDBJ whole genome shotgun (WGS) entry which is preliminary data.</text>
</comment>
<dbReference type="CDD" id="cd09272">
    <property type="entry name" value="RNase_HI_RT_Ty1"/>
    <property type="match status" value="1"/>
</dbReference>
<keyword evidence="1" id="KW-0812">Transmembrane</keyword>
<keyword evidence="1" id="KW-1133">Transmembrane helix</keyword>
<reference evidence="3" key="1">
    <citation type="submission" date="2016-04" db="EMBL/GenBank/DDBJ databases">
        <title>Cephalotus genome sequencing.</title>
        <authorList>
            <person name="Fukushima K."/>
            <person name="Hasebe M."/>
            <person name="Fang X."/>
        </authorList>
    </citation>
    <scope>NUCLEOTIDE SEQUENCE [LARGE SCALE GENOMIC DNA]</scope>
    <source>
        <strain evidence="3">cv. St1</strain>
    </source>
</reference>
<keyword evidence="1" id="KW-0472">Membrane</keyword>
<evidence type="ECO:0000256" key="1">
    <source>
        <dbReference type="SAM" id="Phobius"/>
    </source>
</evidence>
<sequence length="152" mass="17236">MRKFIFELGVVPTISSPVAIYCDNNGVVAQANEPRSHQRSKHIERRYHLIQEIIGMGDIQLERVSSEENTADPLTKAMGTKALERHRGTMGLGYRSAWEIVRLGDPTSHWMDLCIGPIYVNKQSFSIYVTCANLFILIMAISLVFYHIIEVV</sequence>
<protein>
    <recommendedName>
        <fullName evidence="4">RVT_2 domain-containing protein</fullName>
    </recommendedName>
</protein>